<evidence type="ECO:0000259" key="3">
    <source>
        <dbReference type="PROSITE" id="PS50893"/>
    </source>
</evidence>
<protein>
    <submittedName>
        <fullName evidence="5">ABC-F family ATP-binding cassette domain-containing protein</fullName>
    </submittedName>
    <submittedName>
        <fullName evidence="4">Heme ABC exporter, ATP-binding protein CcmA</fullName>
        <ecNumber evidence="4">3.6.3.41</ecNumber>
    </submittedName>
</protein>
<accession>A0A0B5NZI8</accession>
<dbReference type="InterPro" id="IPR003439">
    <property type="entry name" value="ABC_transporter-like_ATP-bd"/>
</dbReference>
<keyword evidence="4" id="KW-0378">Hydrolase</keyword>
<dbReference type="PANTHER" id="PTHR42855">
    <property type="entry name" value="ABC TRANSPORTER ATP-BINDING SUBUNIT"/>
    <property type="match status" value="1"/>
</dbReference>
<organism evidence="5 7">
    <name type="scientific">Bacillus thuringiensis</name>
    <dbReference type="NCBI Taxonomy" id="1428"/>
    <lineage>
        <taxon>Bacteria</taxon>
        <taxon>Bacillati</taxon>
        <taxon>Bacillota</taxon>
        <taxon>Bacilli</taxon>
        <taxon>Bacillales</taxon>
        <taxon>Bacillaceae</taxon>
        <taxon>Bacillus</taxon>
        <taxon>Bacillus cereus group</taxon>
    </lineage>
</organism>
<dbReference type="FunFam" id="3.40.50.300:FF:000905">
    <property type="entry name" value="Heme ABC transporter ATP-binding protein"/>
    <property type="match status" value="1"/>
</dbReference>
<dbReference type="AlphaFoldDB" id="A0A0B5NZI8"/>
<dbReference type="FunFam" id="3.40.50.300:FF:000011">
    <property type="entry name" value="Putative ABC transporter ATP-binding component"/>
    <property type="match status" value="1"/>
</dbReference>
<evidence type="ECO:0000313" key="4">
    <source>
        <dbReference type="EMBL" id="AJG79396.1"/>
    </source>
</evidence>
<dbReference type="PROSITE" id="PS50893">
    <property type="entry name" value="ABC_TRANSPORTER_2"/>
    <property type="match status" value="2"/>
</dbReference>
<gene>
    <name evidence="4" type="primary">ccmA</name>
    <name evidence="4" type="ORF">BF38_1677</name>
    <name evidence="5" type="ORF">FOC89_16060</name>
</gene>
<dbReference type="EMBL" id="CP009335">
    <property type="protein sequence ID" value="AJG79396.1"/>
    <property type="molecule type" value="Genomic_DNA"/>
</dbReference>
<dbReference type="Pfam" id="PF00005">
    <property type="entry name" value="ABC_tran"/>
    <property type="match status" value="2"/>
</dbReference>
<dbReference type="PANTHER" id="PTHR42855:SF2">
    <property type="entry name" value="DRUG RESISTANCE ABC TRANSPORTER,ATP-BINDING PROTEIN"/>
    <property type="match status" value="1"/>
</dbReference>
<evidence type="ECO:0000313" key="5">
    <source>
        <dbReference type="EMBL" id="QKH25398.1"/>
    </source>
</evidence>
<sequence length="514" mass="58642">MSILTVENLSHSYGEKTILYNACFRLLKGEHVGVVGGNGIGKSTLLRILTGELIHDDGNIEWFPHVKIGFLQQHMDLQEGMTIEGYLQSAFADLYAIECEMLKIAEEMNGAGEVEKLLVKYGELQTILESSNFYHIHAEVEEVAIGLGLFEIGLKKDVSKLSGGQRTKLLLGKLLLEKADVLLLDEPTNYLDTAHIEWLQSYLRLYEKAYVIISHDELFLNSITNVIFHLEGGKVKRYVGNYEKFVQSYQVQKKQLQSAYVKQQKEISQLETFIQKNKIRKAKQAKSREKVLEKMQRIEKIHPVPRSRFDFNVYEEPVSRILQAEKLRIGYSDPLCPELNLQVKKGEKIAIIGHNGIGKTTMLKTLLGQIKPLSGSISVGERVNPAYFAQEEFASETTPLEKVWAERPDMTKKEVRQALAKCGLKEEHVLKPIRLLSGGEQTKVRLCELIVTRSNVLILDEPTNHLDIETKKSLQEALQQYKGTVLLVSHEPSFYEAWITKVWNIEEWNAEQYE</sequence>
<dbReference type="Gene3D" id="3.40.50.300">
    <property type="entry name" value="P-loop containing nucleotide triphosphate hydrolases"/>
    <property type="match status" value="2"/>
</dbReference>
<feature type="domain" description="ABC transporter" evidence="3">
    <location>
        <begin position="4"/>
        <end position="257"/>
    </location>
</feature>
<reference evidence="4 6" key="1">
    <citation type="journal article" date="2015" name="Genome Announc.">
        <title>Complete genome sequences for 35 biothreat assay-relevant bacillus species.</title>
        <authorList>
            <person name="Johnson S.L."/>
            <person name="Daligault H.E."/>
            <person name="Davenport K.W."/>
            <person name="Jaissle J."/>
            <person name="Frey K.G."/>
            <person name="Ladner J.T."/>
            <person name="Broomall S.M."/>
            <person name="Bishop-Lilly K.A."/>
            <person name="Bruce D.C."/>
            <person name="Gibbons H.S."/>
            <person name="Coyne S.R."/>
            <person name="Lo C.C."/>
            <person name="Meincke L."/>
            <person name="Munk A.C."/>
            <person name="Koroleva G.I."/>
            <person name="Rosenzweig C.N."/>
            <person name="Palacios G.F."/>
            <person name="Redden C.L."/>
            <person name="Minogue T.D."/>
            <person name="Chain P.S."/>
        </authorList>
    </citation>
    <scope>NUCLEOTIDE SEQUENCE [LARGE SCALE GENOMIC DNA]</scope>
    <source>
        <strain evidence="4 6">HD1011</strain>
    </source>
</reference>
<dbReference type="GeneID" id="45020443"/>
<dbReference type="GO" id="GO:0005524">
    <property type="term" value="F:ATP binding"/>
    <property type="evidence" value="ECO:0007669"/>
    <property type="project" value="UniProtKB-KW"/>
</dbReference>
<evidence type="ECO:0000256" key="1">
    <source>
        <dbReference type="ARBA" id="ARBA00022741"/>
    </source>
</evidence>
<dbReference type="EMBL" id="CP053980">
    <property type="protein sequence ID" value="QKH25398.1"/>
    <property type="molecule type" value="Genomic_DNA"/>
</dbReference>
<evidence type="ECO:0000313" key="7">
    <source>
        <dbReference type="Proteomes" id="UP000501107"/>
    </source>
</evidence>
<dbReference type="Pfam" id="PF12848">
    <property type="entry name" value="ABC_tran_Xtn"/>
    <property type="match status" value="1"/>
</dbReference>
<proteinExistence type="predicted"/>
<evidence type="ECO:0000313" key="6">
    <source>
        <dbReference type="Proteomes" id="UP000031876"/>
    </source>
</evidence>
<dbReference type="InterPro" id="IPR017871">
    <property type="entry name" value="ABC_transporter-like_CS"/>
</dbReference>
<dbReference type="SMART" id="SM00382">
    <property type="entry name" value="AAA"/>
    <property type="match status" value="2"/>
</dbReference>
<dbReference type="Proteomes" id="UP000501107">
    <property type="component" value="Chromosome"/>
</dbReference>
<dbReference type="InterPro" id="IPR027417">
    <property type="entry name" value="P-loop_NTPase"/>
</dbReference>
<name>A0A0B5NZI8_BACTU</name>
<dbReference type="InterPro" id="IPR032781">
    <property type="entry name" value="ABC_tran_Xtn"/>
</dbReference>
<dbReference type="CDD" id="cd03221">
    <property type="entry name" value="ABCF_EF-3"/>
    <property type="match status" value="1"/>
</dbReference>
<keyword evidence="1" id="KW-0547">Nucleotide-binding</keyword>
<dbReference type="InterPro" id="IPR051309">
    <property type="entry name" value="ABCF_ATPase"/>
</dbReference>
<dbReference type="RefSeq" id="WP_000025955.1">
    <property type="nucleotide sequence ID" value="NZ_CP009335.1"/>
</dbReference>
<evidence type="ECO:0000256" key="2">
    <source>
        <dbReference type="ARBA" id="ARBA00022840"/>
    </source>
</evidence>
<dbReference type="PROSITE" id="PS00211">
    <property type="entry name" value="ABC_TRANSPORTER_1"/>
    <property type="match status" value="2"/>
</dbReference>
<dbReference type="EC" id="3.6.3.41" evidence="4"/>
<dbReference type="Proteomes" id="UP000031876">
    <property type="component" value="Chromosome"/>
</dbReference>
<dbReference type="GO" id="GO:0016887">
    <property type="term" value="F:ATP hydrolysis activity"/>
    <property type="evidence" value="ECO:0007669"/>
    <property type="project" value="InterPro"/>
</dbReference>
<reference evidence="5 7" key="2">
    <citation type="submission" date="2020-05" db="EMBL/GenBank/DDBJ databases">
        <title>FDA dAtabase for Regulatory Grade micrObial Sequences (FDA-ARGOS): Supporting development and validation of Infectious Disease Dx tests.</title>
        <authorList>
            <person name="Nelson B."/>
            <person name="Plummer A."/>
            <person name="Tallon L."/>
            <person name="Sadzewicz L."/>
            <person name="Zhao X."/>
            <person name="Vavikolanu K."/>
            <person name="Mehta A."/>
            <person name="Aluvathingal J."/>
            <person name="Nadendla S."/>
            <person name="Myers T."/>
            <person name="Yan Y."/>
            <person name="Sichtig H."/>
        </authorList>
    </citation>
    <scope>NUCLEOTIDE SEQUENCE [LARGE SCALE GENOMIC DNA]</scope>
    <source>
        <strain evidence="5 7">FDAARGOS_795</strain>
    </source>
</reference>
<dbReference type="KEGG" id="btw:BF38_1677"/>
<feature type="domain" description="ABC transporter" evidence="3">
    <location>
        <begin position="313"/>
        <end position="513"/>
    </location>
</feature>
<keyword evidence="2 5" id="KW-0067">ATP-binding</keyword>
<dbReference type="InterPro" id="IPR003593">
    <property type="entry name" value="AAA+_ATPase"/>
</dbReference>
<dbReference type="SUPFAM" id="SSF52540">
    <property type="entry name" value="P-loop containing nucleoside triphosphate hydrolases"/>
    <property type="match status" value="2"/>
</dbReference>